<organism evidence="2 3">
    <name type="scientific">Brevibacterium linens</name>
    <dbReference type="NCBI Taxonomy" id="1703"/>
    <lineage>
        <taxon>Bacteria</taxon>
        <taxon>Bacillati</taxon>
        <taxon>Actinomycetota</taxon>
        <taxon>Actinomycetes</taxon>
        <taxon>Micrococcales</taxon>
        <taxon>Brevibacteriaceae</taxon>
        <taxon>Brevibacterium</taxon>
    </lineage>
</organism>
<evidence type="ECO:0000313" key="2">
    <source>
        <dbReference type="EMBL" id="KHS49952.1"/>
    </source>
</evidence>
<sequence length="175" mass="19525">MFNNCDTEVSIRSLRAKSRAAHSEATVSLPSSERENLAMGSRPQSSRAEASRRGFAQRPSPCLETTRHGNARPYCGPLCSPLQPRQGEMARRAEEDIICRTPKRRVPCRSKSPTPNRKPMTVRLRSRTIPTAIPHRCAFAKRLRPHRSGAQSENAPGRPGPMNAAVDNRRSRSME</sequence>
<accession>A0A0B8ZUS3</accession>
<dbReference type="AlphaFoldDB" id="A0A0B8ZUS3"/>
<dbReference type="EMBL" id="JTJZ01000028">
    <property type="protein sequence ID" value="KHS49952.1"/>
    <property type="molecule type" value="Genomic_DNA"/>
</dbReference>
<feature type="region of interest" description="Disordered" evidence="1">
    <location>
        <begin position="18"/>
        <end position="96"/>
    </location>
</feature>
<evidence type="ECO:0000256" key="1">
    <source>
        <dbReference type="SAM" id="MobiDB-lite"/>
    </source>
</evidence>
<protein>
    <submittedName>
        <fullName evidence="2">Uncharacterized protein</fullName>
    </submittedName>
</protein>
<dbReference type="Proteomes" id="UP000031488">
    <property type="component" value="Unassembled WGS sequence"/>
</dbReference>
<comment type="caution">
    <text evidence="2">The sequence shown here is derived from an EMBL/GenBank/DDBJ whole genome shotgun (WGS) entry which is preliminary data.</text>
</comment>
<keyword evidence="3" id="KW-1185">Reference proteome</keyword>
<reference evidence="2 3" key="1">
    <citation type="submission" date="2014-11" db="EMBL/GenBank/DDBJ databases">
        <title>Draft Genome Sequence of Brevibacterium linens AE038-8.</title>
        <authorList>
            <person name="Maizel D."/>
            <person name="Utturkar S.M."/>
            <person name="Brown S.D."/>
            <person name="Ferrero M."/>
            <person name="Rosen B.P."/>
        </authorList>
    </citation>
    <scope>NUCLEOTIDE SEQUENCE [LARGE SCALE GENOMIC DNA]</scope>
    <source>
        <strain evidence="2 3">AE038-8</strain>
    </source>
</reference>
<feature type="region of interest" description="Disordered" evidence="1">
    <location>
        <begin position="141"/>
        <end position="175"/>
    </location>
</feature>
<gene>
    <name evidence="2" type="ORF">AE0388_0145</name>
</gene>
<name>A0A0B8ZUS3_BRELN</name>
<evidence type="ECO:0000313" key="3">
    <source>
        <dbReference type="Proteomes" id="UP000031488"/>
    </source>
</evidence>
<proteinExistence type="predicted"/>